<protein>
    <submittedName>
        <fullName evidence="1">Uncharacterized protein</fullName>
    </submittedName>
</protein>
<comment type="caution">
    <text evidence="1">The sequence shown here is derived from an EMBL/GenBank/DDBJ whole genome shotgun (WGS) entry which is preliminary data.</text>
</comment>
<proteinExistence type="predicted"/>
<reference evidence="1 2" key="1">
    <citation type="journal article" date="2021" name="Elife">
        <title>Chloroplast acquisition without the gene transfer in kleptoplastic sea slugs, Plakobranchus ocellatus.</title>
        <authorList>
            <person name="Maeda T."/>
            <person name="Takahashi S."/>
            <person name="Yoshida T."/>
            <person name="Shimamura S."/>
            <person name="Takaki Y."/>
            <person name="Nagai Y."/>
            <person name="Toyoda A."/>
            <person name="Suzuki Y."/>
            <person name="Arimoto A."/>
            <person name="Ishii H."/>
            <person name="Satoh N."/>
            <person name="Nishiyama T."/>
            <person name="Hasebe M."/>
            <person name="Maruyama T."/>
            <person name="Minagawa J."/>
            <person name="Obokata J."/>
            <person name="Shigenobu S."/>
        </authorList>
    </citation>
    <scope>NUCLEOTIDE SEQUENCE [LARGE SCALE GENOMIC DNA]</scope>
</reference>
<sequence length="86" mass="10072">MVIEFRSPRGVVTITKMNLPSVIYYCRWPRTRDIPKDIRGAENLRLQLIFHSFTPGLRQTMTSGTHRTQQNPFIGVHTWILIMSPF</sequence>
<keyword evidence="2" id="KW-1185">Reference proteome</keyword>
<dbReference type="Proteomes" id="UP000735302">
    <property type="component" value="Unassembled WGS sequence"/>
</dbReference>
<name>A0AAV3XZ52_9GAST</name>
<organism evidence="1 2">
    <name type="scientific">Plakobranchus ocellatus</name>
    <dbReference type="NCBI Taxonomy" id="259542"/>
    <lineage>
        <taxon>Eukaryota</taxon>
        <taxon>Metazoa</taxon>
        <taxon>Spiralia</taxon>
        <taxon>Lophotrochozoa</taxon>
        <taxon>Mollusca</taxon>
        <taxon>Gastropoda</taxon>
        <taxon>Heterobranchia</taxon>
        <taxon>Euthyneura</taxon>
        <taxon>Panpulmonata</taxon>
        <taxon>Sacoglossa</taxon>
        <taxon>Placobranchoidea</taxon>
        <taxon>Plakobranchidae</taxon>
        <taxon>Plakobranchus</taxon>
    </lineage>
</organism>
<dbReference type="EMBL" id="BLXT01000264">
    <property type="protein sequence ID" value="GFN75416.1"/>
    <property type="molecule type" value="Genomic_DNA"/>
</dbReference>
<accession>A0AAV3XZ52</accession>
<evidence type="ECO:0000313" key="1">
    <source>
        <dbReference type="EMBL" id="GFN75416.1"/>
    </source>
</evidence>
<gene>
    <name evidence="1" type="ORF">PoB_000192200</name>
</gene>
<dbReference type="AlphaFoldDB" id="A0AAV3XZ52"/>
<evidence type="ECO:0000313" key="2">
    <source>
        <dbReference type="Proteomes" id="UP000735302"/>
    </source>
</evidence>